<gene>
    <name evidence="1" type="ORF">HaLaN_28382</name>
</gene>
<dbReference type="AlphaFoldDB" id="A0A6A0ABJ7"/>
<protein>
    <submittedName>
        <fullName evidence="1">Uncharacterized protein</fullName>
    </submittedName>
</protein>
<name>A0A6A0ABJ7_HAELA</name>
<sequence>MLQAVAVAAANANANGAVASAVAVAATNGNGLAIAIAISVSSNCAGWNTAVTSGLAQAFSTAGAQNPNAIVQLLPPA</sequence>
<dbReference type="Proteomes" id="UP000485058">
    <property type="component" value="Unassembled WGS sequence"/>
</dbReference>
<keyword evidence="2" id="KW-1185">Reference proteome</keyword>
<accession>A0A6A0ABJ7</accession>
<evidence type="ECO:0000313" key="2">
    <source>
        <dbReference type="Proteomes" id="UP000485058"/>
    </source>
</evidence>
<comment type="caution">
    <text evidence="1">The sequence shown here is derived from an EMBL/GenBank/DDBJ whole genome shotgun (WGS) entry which is preliminary data.</text>
</comment>
<proteinExistence type="predicted"/>
<dbReference type="EMBL" id="BLLF01004472">
    <property type="protein sequence ID" value="GFH29683.1"/>
    <property type="molecule type" value="Genomic_DNA"/>
</dbReference>
<evidence type="ECO:0000313" key="1">
    <source>
        <dbReference type="EMBL" id="GFH29683.1"/>
    </source>
</evidence>
<organism evidence="1 2">
    <name type="scientific">Haematococcus lacustris</name>
    <name type="common">Green alga</name>
    <name type="synonym">Haematococcus pluvialis</name>
    <dbReference type="NCBI Taxonomy" id="44745"/>
    <lineage>
        <taxon>Eukaryota</taxon>
        <taxon>Viridiplantae</taxon>
        <taxon>Chlorophyta</taxon>
        <taxon>core chlorophytes</taxon>
        <taxon>Chlorophyceae</taxon>
        <taxon>CS clade</taxon>
        <taxon>Chlamydomonadales</taxon>
        <taxon>Haematococcaceae</taxon>
        <taxon>Haematococcus</taxon>
    </lineage>
</organism>
<reference evidence="1 2" key="1">
    <citation type="submission" date="2020-02" db="EMBL/GenBank/DDBJ databases">
        <title>Draft genome sequence of Haematococcus lacustris strain NIES-144.</title>
        <authorList>
            <person name="Morimoto D."/>
            <person name="Nakagawa S."/>
            <person name="Yoshida T."/>
            <person name="Sawayama S."/>
        </authorList>
    </citation>
    <scope>NUCLEOTIDE SEQUENCE [LARGE SCALE GENOMIC DNA]</scope>
    <source>
        <strain evidence="1 2">NIES-144</strain>
    </source>
</reference>